<evidence type="ECO:0008006" key="4">
    <source>
        <dbReference type="Google" id="ProtNLM"/>
    </source>
</evidence>
<feature type="region of interest" description="Disordered" evidence="1">
    <location>
        <begin position="1"/>
        <end position="23"/>
    </location>
</feature>
<proteinExistence type="predicted"/>
<dbReference type="Proteomes" id="UP000054485">
    <property type="component" value="Unassembled WGS sequence"/>
</dbReference>
<dbReference type="OrthoDB" id="3229437at2759"/>
<evidence type="ECO:0000313" key="2">
    <source>
        <dbReference type="EMBL" id="KIK32200.1"/>
    </source>
</evidence>
<protein>
    <recommendedName>
        <fullName evidence="4">Reverse transcriptase</fullName>
    </recommendedName>
</protein>
<reference evidence="2 3" key="1">
    <citation type="submission" date="2014-04" db="EMBL/GenBank/DDBJ databases">
        <authorList>
            <consortium name="DOE Joint Genome Institute"/>
            <person name="Kuo A."/>
            <person name="Ruytinx J."/>
            <person name="Rineau F."/>
            <person name="Colpaert J."/>
            <person name="Kohler A."/>
            <person name="Nagy L.G."/>
            <person name="Floudas D."/>
            <person name="Copeland A."/>
            <person name="Barry K.W."/>
            <person name="Cichocki N."/>
            <person name="Veneault-Fourrey C."/>
            <person name="LaButti K."/>
            <person name="Lindquist E.A."/>
            <person name="Lipzen A."/>
            <person name="Lundell T."/>
            <person name="Morin E."/>
            <person name="Murat C."/>
            <person name="Sun H."/>
            <person name="Tunlid A."/>
            <person name="Henrissat B."/>
            <person name="Grigoriev I.V."/>
            <person name="Hibbett D.S."/>
            <person name="Martin F."/>
            <person name="Nordberg H.P."/>
            <person name="Cantor M.N."/>
            <person name="Hua S.X."/>
        </authorList>
    </citation>
    <scope>NUCLEOTIDE SEQUENCE [LARGE SCALE GENOMIC DNA]</scope>
    <source>
        <strain evidence="2 3">UH-Slu-Lm8-n1</strain>
    </source>
</reference>
<accession>A0A0C9Z463</accession>
<dbReference type="InParanoid" id="A0A0C9Z463"/>
<sequence length="155" mass="17981">ATGRNDMSHSTYANARRRNKEGIRQKWTESWHRDVAAQTGRFAIANRLPPTLKPRQHFTHTPREVYGRLIQCRTGHGFMGEYYATFVPTEPTRCPCGEPRQTREHILRDCPQFTRQRIHLREVSYNIILNEILGTEKGIKALATFIKESSAFKKA</sequence>
<keyword evidence="3" id="KW-1185">Reference proteome</keyword>
<dbReference type="EMBL" id="KN836346">
    <property type="protein sequence ID" value="KIK32200.1"/>
    <property type="molecule type" value="Genomic_DNA"/>
</dbReference>
<reference evidence="3" key="2">
    <citation type="submission" date="2015-01" db="EMBL/GenBank/DDBJ databases">
        <title>Evolutionary Origins and Diversification of the Mycorrhizal Mutualists.</title>
        <authorList>
            <consortium name="DOE Joint Genome Institute"/>
            <consortium name="Mycorrhizal Genomics Consortium"/>
            <person name="Kohler A."/>
            <person name="Kuo A."/>
            <person name="Nagy L.G."/>
            <person name="Floudas D."/>
            <person name="Copeland A."/>
            <person name="Barry K.W."/>
            <person name="Cichocki N."/>
            <person name="Veneault-Fourrey C."/>
            <person name="LaButti K."/>
            <person name="Lindquist E.A."/>
            <person name="Lipzen A."/>
            <person name="Lundell T."/>
            <person name="Morin E."/>
            <person name="Murat C."/>
            <person name="Riley R."/>
            <person name="Ohm R."/>
            <person name="Sun H."/>
            <person name="Tunlid A."/>
            <person name="Henrissat B."/>
            <person name="Grigoriev I.V."/>
            <person name="Hibbett D.S."/>
            <person name="Martin F."/>
        </authorList>
    </citation>
    <scope>NUCLEOTIDE SEQUENCE [LARGE SCALE GENOMIC DNA]</scope>
    <source>
        <strain evidence="3">UH-Slu-Lm8-n1</strain>
    </source>
</reference>
<name>A0A0C9Z463_9AGAM</name>
<evidence type="ECO:0000313" key="3">
    <source>
        <dbReference type="Proteomes" id="UP000054485"/>
    </source>
</evidence>
<dbReference type="STRING" id="930992.A0A0C9Z463"/>
<dbReference type="AlphaFoldDB" id="A0A0C9Z463"/>
<feature type="non-terminal residue" evidence="2">
    <location>
        <position position="1"/>
    </location>
</feature>
<evidence type="ECO:0000256" key="1">
    <source>
        <dbReference type="SAM" id="MobiDB-lite"/>
    </source>
</evidence>
<dbReference type="HOGENOM" id="CLU_145146_0_0_1"/>
<organism evidence="2 3">
    <name type="scientific">Suillus luteus UH-Slu-Lm8-n1</name>
    <dbReference type="NCBI Taxonomy" id="930992"/>
    <lineage>
        <taxon>Eukaryota</taxon>
        <taxon>Fungi</taxon>
        <taxon>Dikarya</taxon>
        <taxon>Basidiomycota</taxon>
        <taxon>Agaricomycotina</taxon>
        <taxon>Agaricomycetes</taxon>
        <taxon>Agaricomycetidae</taxon>
        <taxon>Boletales</taxon>
        <taxon>Suillineae</taxon>
        <taxon>Suillaceae</taxon>
        <taxon>Suillus</taxon>
    </lineage>
</organism>
<gene>
    <name evidence="2" type="ORF">CY34DRAFT_52655</name>
</gene>
<feature type="non-terminal residue" evidence="2">
    <location>
        <position position="155"/>
    </location>
</feature>